<dbReference type="InParanoid" id="E4UPU1"/>
<evidence type="ECO:0000313" key="2">
    <source>
        <dbReference type="Proteomes" id="UP000002669"/>
    </source>
</evidence>
<dbReference type="HOGENOM" id="CLU_2249456_0_0_1"/>
<name>E4UPU1_ARTGP</name>
<proteinExistence type="predicted"/>
<dbReference type="Proteomes" id="UP000002669">
    <property type="component" value="Unassembled WGS sequence"/>
</dbReference>
<organism evidence="2">
    <name type="scientific">Arthroderma gypseum (strain ATCC MYA-4604 / CBS 118893)</name>
    <name type="common">Microsporum gypseum</name>
    <dbReference type="NCBI Taxonomy" id="535722"/>
    <lineage>
        <taxon>Eukaryota</taxon>
        <taxon>Fungi</taxon>
        <taxon>Dikarya</taxon>
        <taxon>Ascomycota</taxon>
        <taxon>Pezizomycotina</taxon>
        <taxon>Eurotiomycetes</taxon>
        <taxon>Eurotiomycetidae</taxon>
        <taxon>Onygenales</taxon>
        <taxon>Arthrodermataceae</taxon>
        <taxon>Nannizzia</taxon>
    </lineage>
</organism>
<protein>
    <submittedName>
        <fullName evidence="1">Uncharacterized protein</fullName>
    </submittedName>
</protein>
<dbReference type="GeneID" id="10030704"/>
<dbReference type="RefSeq" id="XP_003175396.1">
    <property type="nucleotide sequence ID" value="XM_003175348.1"/>
</dbReference>
<dbReference type="VEuPathDB" id="FungiDB:MGYG_02921"/>
<keyword evidence="2" id="KW-1185">Reference proteome</keyword>
<gene>
    <name evidence="1" type="ORF">MGYG_02921</name>
</gene>
<reference evidence="2" key="1">
    <citation type="journal article" date="2012" name="MBio">
        <title>Comparative genome analysis of Trichophyton rubrum and related dermatophytes reveals candidate genes involved in infection.</title>
        <authorList>
            <person name="Martinez D.A."/>
            <person name="Oliver B.G."/>
            <person name="Graeser Y."/>
            <person name="Goldberg J.M."/>
            <person name="Li W."/>
            <person name="Martinez-Rossi N.M."/>
            <person name="Monod M."/>
            <person name="Shelest E."/>
            <person name="Barton R.C."/>
            <person name="Birch E."/>
            <person name="Brakhage A.A."/>
            <person name="Chen Z."/>
            <person name="Gurr S.J."/>
            <person name="Heiman D."/>
            <person name="Heitman J."/>
            <person name="Kosti I."/>
            <person name="Rossi A."/>
            <person name="Saif S."/>
            <person name="Samalova M."/>
            <person name="Saunders C.W."/>
            <person name="Shea T."/>
            <person name="Summerbell R.C."/>
            <person name="Xu J."/>
            <person name="Young S."/>
            <person name="Zeng Q."/>
            <person name="Birren B.W."/>
            <person name="Cuomo C.A."/>
            <person name="White T.C."/>
        </authorList>
    </citation>
    <scope>NUCLEOTIDE SEQUENCE [LARGE SCALE GENOMIC DNA]</scope>
    <source>
        <strain evidence="2">ATCC MYA-4604 / CBS 118893</strain>
    </source>
</reference>
<sequence>MSTGLRGIGRMRDGPVFEKQIDLVCVNFIVDIHVHPRIKVSVPSVAGLTTYVAAGPKGRYSVKNAPLCANEFVDNIEPNARLPGMVITYMTNDRIYLGIGYSAT</sequence>
<dbReference type="AlphaFoldDB" id="E4UPU1"/>
<evidence type="ECO:0000313" key="1">
    <source>
        <dbReference type="EMBL" id="EFQ99913.1"/>
    </source>
</evidence>
<dbReference type="EMBL" id="DS989823">
    <property type="protein sequence ID" value="EFQ99913.1"/>
    <property type="molecule type" value="Genomic_DNA"/>
</dbReference>
<accession>E4UPU1</accession>